<proteinExistence type="predicted"/>
<evidence type="ECO:0000256" key="1">
    <source>
        <dbReference type="SAM" id="MobiDB-lite"/>
    </source>
</evidence>
<dbReference type="RefSeq" id="WP_307234807.1">
    <property type="nucleotide sequence ID" value="NZ_JAUSUZ010000001.1"/>
</dbReference>
<accession>A0AAE4AUK5</accession>
<evidence type="ECO:0000313" key="3">
    <source>
        <dbReference type="Proteomes" id="UP001240236"/>
    </source>
</evidence>
<comment type="caution">
    <text evidence="2">The sequence shown here is derived from an EMBL/GenBank/DDBJ whole genome shotgun (WGS) entry which is preliminary data.</text>
</comment>
<organism evidence="2 3">
    <name type="scientific">Catenuloplanes indicus</name>
    <dbReference type="NCBI Taxonomy" id="137267"/>
    <lineage>
        <taxon>Bacteria</taxon>
        <taxon>Bacillati</taxon>
        <taxon>Actinomycetota</taxon>
        <taxon>Actinomycetes</taxon>
        <taxon>Micromonosporales</taxon>
        <taxon>Micromonosporaceae</taxon>
        <taxon>Catenuloplanes</taxon>
    </lineage>
</organism>
<evidence type="ECO:0000313" key="2">
    <source>
        <dbReference type="EMBL" id="MDQ0363855.1"/>
    </source>
</evidence>
<dbReference type="Proteomes" id="UP001240236">
    <property type="component" value="Unassembled WGS sequence"/>
</dbReference>
<keyword evidence="3" id="KW-1185">Reference proteome</keyword>
<dbReference type="EMBL" id="JAUSUZ010000001">
    <property type="protein sequence ID" value="MDQ0363855.1"/>
    <property type="molecule type" value="Genomic_DNA"/>
</dbReference>
<sequence length="47" mass="4766">MPIAFAHLSSCLPTGDVGSVTDAPAGMSETDRRVPAAPLADLGGRTR</sequence>
<reference evidence="2 3" key="1">
    <citation type="submission" date="2023-07" db="EMBL/GenBank/DDBJ databases">
        <title>Sequencing the genomes of 1000 actinobacteria strains.</title>
        <authorList>
            <person name="Klenk H.-P."/>
        </authorList>
    </citation>
    <scope>NUCLEOTIDE SEQUENCE [LARGE SCALE GENOMIC DNA]</scope>
    <source>
        <strain evidence="2 3">DSM 44709</strain>
    </source>
</reference>
<name>A0AAE4AUK5_9ACTN</name>
<dbReference type="AlphaFoldDB" id="A0AAE4AUK5"/>
<feature type="region of interest" description="Disordered" evidence="1">
    <location>
        <begin position="14"/>
        <end position="47"/>
    </location>
</feature>
<gene>
    <name evidence="2" type="ORF">J2S42_000524</name>
</gene>
<protein>
    <submittedName>
        <fullName evidence="2">Uncharacterized protein</fullName>
    </submittedName>
</protein>